<dbReference type="EMBL" id="MU267596">
    <property type="protein sequence ID" value="KAH7915809.1"/>
    <property type="molecule type" value="Genomic_DNA"/>
</dbReference>
<accession>A0ACB8ARF8</accession>
<sequence>MSSLASIINNLTVSRSHQPLVILQSSNAQTSVPILRKVISSATSSSATLLFTFLYPPSSLVDGRTSPSLQVFDYTGHVPGYDTAWIDPRDEILATVTSAAAGSITVILDSIDTLVSDVSSTAQTYKFIQTLLQEILARSQPSVLVLHLLSHAITALLLQTSFSPTLLHLVAHPSSLLTHVSTTYLTLPPPAGTPEKFWSVFIPVTERTHDSERLVFGTDGHGSNAGVWSESSGAQKGFREFVVEVLVRNGGGEGRKRGVERTLYGWKGNAPCELAELDSLKSLRVRKRITEFAPNPIQNVSFNLTLTPSQEKSRSEVPLPYAHEGKPSGVPISTPAAILYDPDSADDIDDDDPDEDLDI</sequence>
<keyword evidence="2" id="KW-1185">Reference proteome</keyword>
<name>A0ACB8ARF8_9AGAM</name>
<organism evidence="1 2">
    <name type="scientific">Hygrophoropsis aurantiaca</name>
    <dbReference type="NCBI Taxonomy" id="72124"/>
    <lineage>
        <taxon>Eukaryota</taxon>
        <taxon>Fungi</taxon>
        <taxon>Dikarya</taxon>
        <taxon>Basidiomycota</taxon>
        <taxon>Agaricomycotina</taxon>
        <taxon>Agaricomycetes</taxon>
        <taxon>Agaricomycetidae</taxon>
        <taxon>Boletales</taxon>
        <taxon>Coniophorineae</taxon>
        <taxon>Hygrophoropsidaceae</taxon>
        <taxon>Hygrophoropsis</taxon>
    </lineage>
</organism>
<dbReference type="Proteomes" id="UP000790377">
    <property type="component" value="Unassembled WGS sequence"/>
</dbReference>
<reference evidence="1" key="1">
    <citation type="journal article" date="2021" name="New Phytol.">
        <title>Evolutionary innovations through gain and loss of genes in the ectomycorrhizal Boletales.</title>
        <authorList>
            <person name="Wu G."/>
            <person name="Miyauchi S."/>
            <person name="Morin E."/>
            <person name="Kuo A."/>
            <person name="Drula E."/>
            <person name="Varga T."/>
            <person name="Kohler A."/>
            <person name="Feng B."/>
            <person name="Cao Y."/>
            <person name="Lipzen A."/>
            <person name="Daum C."/>
            <person name="Hundley H."/>
            <person name="Pangilinan J."/>
            <person name="Johnson J."/>
            <person name="Barry K."/>
            <person name="LaButti K."/>
            <person name="Ng V."/>
            <person name="Ahrendt S."/>
            <person name="Min B."/>
            <person name="Choi I.G."/>
            <person name="Park H."/>
            <person name="Plett J.M."/>
            <person name="Magnuson J."/>
            <person name="Spatafora J.W."/>
            <person name="Nagy L.G."/>
            <person name="Henrissat B."/>
            <person name="Grigoriev I.V."/>
            <person name="Yang Z.L."/>
            <person name="Xu J."/>
            <person name="Martin F.M."/>
        </authorList>
    </citation>
    <scope>NUCLEOTIDE SEQUENCE</scope>
    <source>
        <strain evidence="1">ATCC 28755</strain>
    </source>
</reference>
<evidence type="ECO:0000313" key="2">
    <source>
        <dbReference type="Proteomes" id="UP000790377"/>
    </source>
</evidence>
<gene>
    <name evidence="1" type="ORF">BJ138DRAFT_877442</name>
</gene>
<protein>
    <submittedName>
        <fullName evidence="1">Uncharacterized protein</fullName>
    </submittedName>
</protein>
<proteinExistence type="predicted"/>
<evidence type="ECO:0000313" key="1">
    <source>
        <dbReference type="EMBL" id="KAH7915809.1"/>
    </source>
</evidence>
<comment type="caution">
    <text evidence="1">The sequence shown here is derived from an EMBL/GenBank/DDBJ whole genome shotgun (WGS) entry which is preliminary data.</text>
</comment>